<keyword evidence="1" id="KW-0472">Membrane</keyword>
<dbReference type="HOGENOM" id="CLU_071178_3_0_3"/>
<evidence type="ECO:0000256" key="1">
    <source>
        <dbReference type="SAM" id="Phobius"/>
    </source>
</evidence>
<feature type="transmembrane region" description="Helical" evidence="1">
    <location>
        <begin position="12"/>
        <end position="37"/>
    </location>
</feature>
<dbReference type="PATRIC" id="fig|388467.6.peg.3111"/>
<dbReference type="AlphaFoldDB" id="A0A073CI49"/>
<keyword evidence="3" id="KW-1185">Reference proteome</keyword>
<evidence type="ECO:0008006" key="4">
    <source>
        <dbReference type="Google" id="ProtNLM"/>
    </source>
</evidence>
<dbReference type="InterPro" id="IPR021275">
    <property type="entry name" value="DUF2854"/>
</dbReference>
<gene>
    <name evidence="2" type="ORF">A19Y_3167</name>
</gene>
<dbReference type="eggNOG" id="ENOG502ZBJ3">
    <property type="taxonomic scope" value="Bacteria"/>
</dbReference>
<dbReference type="Proteomes" id="UP000027395">
    <property type="component" value="Chromosome"/>
</dbReference>
<dbReference type="Pfam" id="PF11016">
    <property type="entry name" value="DUF2854"/>
    <property type="match status" value="1"/>
</dbReference>
<feature type="transmembrane region" description="Helical" evidence="1">
    <location>
        <begin position="43"/>
        <end position="61"/>
    </location>
</feature>
<evidence type="ECO:0000313" key="2">
    <source>
        <dbReference type="EMBL" id="KEI67984.1"/>
    </source>
</evidence>
<reference evidence="2 3" key="1">
    <citation type="journal article" date="2014" name="Appl. Environ. Microbiol.">
        <title>Elucidation of insertion elements encoded on plasmids and in vitro construction of shuttle vectors from the toxic cyanobacterium Planktothrix.</title>
        <authorList>
            <person name="Christiansen G."/>
            <person name="Goesmann A."/>
            <person name="Kurmayer R."/>
        </authorList>
    </citation>
    <scope>NUCLEOTIDE SEQUENCE [LARGE SCALE GENOMIC DNA]</scope>
    <source>
        <strain evidence="2 3">NIVA-CYA 126/8</strain>
    </source>
</reference>
<accession>A0A073CI49</accession>
<evidence type="ECO:0000313" key="3">
    <source>
        <dbReference type="Proteomes" id="UP000027395"/>
    </source>
</evidence>
<dbReference type="STRING" id="388467.A19Y_3167"/>
<keyword evidence="1" id="KW-1133">Transmembrane helix</keyword>
<sequence length="192" mass="21372">MSSSRILLINMLRQTSLGALGLVVGGILTVVGFAAYFADNATLNLAGFFYGIPVLLGGLALKAAELKPIPFTQATSSEVLARREQQATDTQNQVRKDVTRYRYGQEAHLSDVLERLGLSPNREERPLLQGIRETLINDSYSLILEFDSPFMSLENWQKKQDKIAKFFGPNLQVEISQPREEQIDVALISDKS</sequence>
<dbReference type="PANTHER" id="PTHR35551:SF1">
    <property type="entry name" value="ACCLIMATION OF PHOTOSYNTHESIS TO ENVIRONMENT"/>
    <property type="match status" value="1"/>
</dbReference>
<keyword evidence="1" id="KW-0812">Transmembrane</keyword>
<dbReference type="PANTHER" id="PTHR35551">
    <property type="match status" value="1"/>
</dbReference>
<dbReference type="EMBL" id="CM002803">
    <property type="protein sequence ID" value="KEI67984.1"/>
    <property type="molecule type" value="Genomic_DNA"/>
</dbReference>
<name>A0A073CI49_PLAA1</name>
<organism evidence="2 3">
    <name type="scientific">Planktothrix agardhii (strain NIVA-CYA 126/8)</name>
    <dbReference type="NCBI Taxonomy" id="388467"/>
    <lineage>
        <taxon>Bacteria</taxon>
        <taxon>Bacillati</taxon>
        <taxon>Cyanobacteriota</taxon>
        <taxon>Cyanophyceae</taxon>
        <taxon>Oscillatoriophycideae</taxon>
        <taxon>Oscillatoriales</taxon>
        <taxon>Microcoleaceae</taxon>
        <taxon>Planktothrix</taxon>
    </lineage>
</organism>
<proteinExistence type="predicted"/>
<protein>
    <recommendedName>
        <fullName evidence="4">DUF2854 domain-containing protein</fullName>
    </recommendedName>
</protein>